<keyword evidence="13 14" id="KW-0395">Inflammatory response</keyword>
<dbReference type="InterPro" id="IPR032675">
    <property type="entry name" value="LRR_dom_sf"/>
</dbReference>
<dbReference type="FunFam" id="3.40.50.10140:FF:000001">
    <property type="entry name" value="Toll-like receptor 2"/>
    <property type="match status" value="1"/>
</dbReference>
<dbReference type="PROSITE" id="PS51450">
    <property type="entry name" value="LRR"/>
    <property type="match status" value="2"/>
</dbReference>
<dbReference type="RefSeq" id="XP_032803074.1">
    <property type="nucleotide sequence ID" value="XM_032947183.1"/>
</dbReference>
<dbReference type="InterPro" id="IPR000157">
    <property type="entry name" value="TIR_dom"/>
</dbReference>
<keyword evidence="9 17" id="KW-1133">Transmembrane helix</keyword>
<evidence type="ECO:0000256" key="11">
    <source>
        <dbReference type="ARBA" id="ARBA00023170"/>
    </source>
</evidence>
<evidence type="ECO:0000313" key="19">
    <source>
        <dbReference type="Proteomes" id="UP001318040"/>
    </source>
</evidence>
<evidence type="ECO:0000313" key="20">
    <source>
        <dbReference type="RefSeq" id="XP_032803074.1"/>
    </source>
</evidence>
<evidence type="ECO:0000256" key="7">
    <source>
        <dbReference type="ARBA" id="ARBA00022737"/>
    </source>
</evidence>
<dbReference type="Proteomes" id="UP001318040">
    <property type="component" value="Chromosome 5"/>
</dbReference>
<evidence type="ECO:0000256" key="14">
    <source>
        <dbReference type="PIRNR" id="PIRNR037595"/>
    </source>
</evidence>
<evidence type="ECO:0000256" key="13">
    <source>
        <dbReference type="ARBA" id="ARBA00023198"/>
    </source>
</evidence>
<evidence type="ECO:0000256" key="4">
    <source>
        <dbReference type="ARBA" id="ARBA00022614"/>
    </source>
</evidence>
<dbReference type="InterPro" id="IPR017241">
    <property type="entry name" value="Toll-like_receptor"/>
</dbReference>
<comment type="subcellular location">
    <subcellularLocation>
        <location evidence="1">Membrane</location>
        <topology evidence="1">Single-pass type I membrane protein</topology>
    </subcellularLocation>
</comment>
<evidence type="ECO:0000256" key="6">
    <source>
        <dbReference type="ARBA" id="ARBA00022729"/>
    </source>
</evidence>
<evidence type="ECO:0000256" key="3">
    <source>
        <dbReference type="ARBA" id="ARBA00022588"/>
    </source>
</evidence>
<dbReference type="Gene3D" id="3.40.50.10140">
    <property type="entry name" value="Toll/interleukin-1 receptor homology (TIR) domain"/>
    <property type="match status" value="1"/>
</dbReference>
<dbReference type="PIRSF" id="PIRSF037595">
    <property type="entry name" value="Toll-like_receptor"/>
    <property type="match status" value="1"/>
</dbReference>
<dbReference type="InterPro" id="IPR000483">
    <property type="entry name" value="Cys-rich_flank_reg_C"/>
</dbReference>
<sequence length="822" mass="93284">MEQLLKYAVVVFCTAGPWAGVGISGTKAKNCCCRDNGDYSQCDLAAVPRALPATVTVLDLSHNRIGAIRLGDFSSTPKLEVLILAFNRIRTIEAGALRDVPLVRYLDLYQNELPAVPEEALIDLPNLQTLNISMNNYTSFALGGAFSRMSQLQSLSIGTSHTSELHASDLQALSSIPLKHLWLNTGSPLKSYEQGALANLAHLEKLFTNVSIDDDLSILSKMLLDLGTTRISEITIMNILINQVHNQSIDLFSGLAYCPLLKNVMLISANLTNLDIVSLLKNIYLSEVTSVTLTNSSYTDFDNVVFPNLPTERKAALETVIIDGIFHMPMTYPLFYIPFSLFPNFSKFKLSNTGLNKVDCLFMTFPGKILDFSNNLLVEDGMWLPKCPQKDNLINTTHLIISHNRFSDLNTIAQKVVVMPNIKSLDLSYNSINHIQECSAWPSTLETLILRNNDISKDSKICISEYLQVLDLSYTRLETFTQNILNDGKSLRELYLSGNNIKYILPELYSPSLQVLYVDNNGVGIIGENTFRGLENIKTLYLGNNPYYCFCDLYWFQQTFEKQLLKNWPNEYRCSYPNELSNRTLSDLNLSIITCDKRIIISMSVGITAFIIILILGLGYYFDAIWYIRMGTVWISAKRRRMQQGAGGPFQYHAFISYSQLDSDWVENTLVPTLESSNPDLKLCIHERDFTPGEWIVDNIIQCIEHSNKTLFILSRNFVNSEWCHYELYFAQHRVLEQRQDSLVLLLLEPLPRNSVPSKFCRLRKLLNRKTYLEWPAEEGKRSMFWASLRAVLQSDHEPSNPNSNHRSISTCNSNPIRNPYV</sequence>
<evidence type="ECO:0000256" key="1">
    <source>
        <dbReference type="ARBA" id="ARBA00004479"/>
    </source>
</evidence>
<keyword evidence="12" id="KW-0325">Glycoprotein</keyword>
<evidence type="ECO:0000259" key="18">
    <source>
        <dbReference type="PROSITE" id="PS50104"/>
    </source>
</evidence>
<dbReference type="Pfam" id="PF01582">
    <property type="entry name" value="TIR"/>
    <property type="match status" value="1"/>
</dbReference>
<keyword evidence="19" id="KW-1185">Reference proteome</keyword>
<dbReference type="GO" id="GO:0045087">
    <property type="term" value="P:innate immune response"/>
    <property type="evidence" value="ECO:0007669"/>
    <property type="project" value="UniProtKB-UniRule"/>
</dbReference>
<evidence type="ECO:0000256" key="10">
    <source>
        <dbReference type="ARBA" id="ARBA00023136"/>
    </source>
</evidence>
<keyword evidence="3 14" id="KW-0399">Innate immunity</keyword>
<feature type="region of interest" description="Disordered" evidence="16">
    <location>
        <begin position="797"/>
        <end position="822"/>
    </location>
</feature>
<keyword evidence="4" id="KW-0433">Leucine-rich repeat</keyword>
<organism evidence="19 20">
    <name type="scientific">Petromyzon marinus</name>
    <name type="common">Sea lamprey</name>
    <dbReference type="NCBI Taxonomy" id="7757"/>
    <lineage>
        <taxon>Eukaryota</taxon>
        <taxon>Metazoa</taxon>
        <taxon>Chordata</taxon>
        <taxon>Craniata</taxon>
        <taxon>Vertebrata</taxon>
        <taxon>Cyclostomata</taxon>
        <taxon>Hyperoartia</taxon>
        <taxon>Petromyzontiformes</taxon>
        <taxon>Petromyzontidae</taxon>
        <taxon>Petromyzon</taxon>
    </lineage>
</organism>
<dbReference type="AlphaFoldDB" id="A0AAJ7WMB9"/>
<accession>A0AAJ7WMB9</accession>
<keyword evidence="10 17" id="KW-0472">Membrane</keyword>
<protein>
    <submittedName>
        <fullName evidence="20">Toll-like receptor 2</fullName>
    </submittedName>
</protein>
<dbReference type="Gene3D" id="3.80.10.10">
    <property type="entry name" value="Ribonuclease Inhibitor"/>
    <property type="match status" value="1"/>
</dbReference>
<dbReference type="GO" id="GO:0002224">
    <property type="term" value="P:toll-like receptor signaling pathway"/>
    <property type="evidence" value="ECO:0007669"/>
    <property type="project" value="InterPro"/>
</dbReference>
<proteinExistence type="inferred from homology"/>
<keyword evidence="6" id="KW-0732">Signal</keyword>
<name>A0AAJ7WMB9_PETMA</name>
<dbReference type="PANTHER" id="PTHR24365:SF539">
    <property type="entry name" value="TOLL-LIKE RECEPTOR 1"/>
    <property type="match status" value="1"/>
</dbReference>
<evidence type="ECO:0000256" key="12">
    <source>
        <dbReference type="ARBA" id="ARBA00023180"/>
    </source>
</evidence>
<dbReference type="KEGG" id="pmrn:116939141"/>
<keyword evidence="11 14" id="KW-0675">Receptor</keyword>
<dbReference type="InterPro" id="IPR035897">
    <property type="entry name" value="Toll_tir_struct_dom_sf"/>
</dbReference>
<evidence type="ECO:0000256" key="5">
    <source>
        <dbReference type="ARBA" id="ARBA00022692"/>
    </source>
</evidence>
<dbReference type="PANTHER" id="PTHR24365">
    <property type="entry name" value="TOLL-LIKE RECEPTOR"/>
    <property type="match status" value="1"/>
</dbReference>
<reference evidence="20" key="1">
    <citation type="submission" date="2025-08" db="UniProtKB">
        <authorList>
            <consortium name="RefSeq"/>
        </authorList>
    </citation>
    <scope>IDENTIFICATION</scope>
    <source>
        <tissue evidence="20">Sperm</tissue>
    </source>
</reference>
<comment type="similarity">
    <text evidence="2 14">Belongs to the Toll-like receptor family.</text>
</comment>
<dbReference type="SMART" id="SM00369">
    <property type="entry name" value="LRR_TYP"/>
    <property type="match status" value="7"/>
</dbReference>
<dbReference type="InterPro" id="IPR001611">
    <property type="entry name" value="Leu-rich_rpt"/>
</dbReference>
<dbReference type="PRINTS" id="PR01537">
    <property type="entry name" value="INTRLKN1R1F"/>
</dbReference>
<feature type="transmembrane region" description="Helical" evidence="17">
    <location>
        <begin position="599"/>
        <end position="622"/>
    </location>
</feature>
<keyword evidence="5 17" id="KW-0812">Transmembrane</keyword>
<dbReference type="GO" id="GO:0006954">
    <property type="term" value="P:inflammatory response"/>
    <property type="evidence" value="ECO:0007669"/>
    <property type="project" value="UniProtKB-UniRule"/>
</dbReference>
<dbReference type="SUPFAM" id="SSF52058">
    <property type="entry name" value="L domain-like"/>
    <property type="match status" value="2"/>
</dbReference>
<dbReference type="GO" id="GO:0005886">
    <property type="term" value="C:plasma membrane"/>
    <property type="evidence" value="ECO:0007669"/>
    <property type="project" value="TreeGrafter"/>
</dbReference>
<feature type="compositionally biased region" description="Polar residues" evidence="16">
    <location>
        <begin position="800"/>
        <end position="822"/>
    </location>
</feature>
<evidence type="ECO:0000256" key="17">
    <source>
        <dbReference type="SAM" id="Phobius"/>
    </source>
</evidence>
<evidence type="ECO:0000256" key="9">
    <source>
        <dbReference type="ARBA" id="ARBA00022989"/>
    </source>
</evidence>
<dbReference type="SMART" id="SM00255">
    <property type="entry name" value="TIR"/>
    <property type="match status" value="1"/>
</dbReference>
<dbReference type="Pfam" id="PF13855">
    <property type="entry name" value="LRR_8"/>
    <property type="match status" value="2"/>
</dbReference>
<evidence type="ECO:0000256" key="15">
    <source>
        <dbReference type="PIRSR" id="PIRSR037595-2"/>
    </source>
</evidence>
<keyword evidence="7" id="KW-0677">Repeat</keyword>
<feature type="disulfide bond" evidence="15">
    <location>
        <begin position="360"/>
        <end position="387"/>
    </location>
</feature>
<dbReference type="SUPFAM" id="SSF52200">
    <property type="entry name" value="Toll/Interleukin receptor TIR domain"/>
    <property type="match status" value="1"/>
</dbReference>
<keyword evidence="8 14" id="KW-0391">Immunity</keyword>
<gene>
    <name evidence="20" type="primary">LOC116939141</name>
</gene>
<dbReference type="GO" id="GO:0004888">
    <property type="term" value="F:transmembrane signaling receptor activity"/>
    <property type="evidence" value="ECO:0007669"/>
    <property type="project" value="InterPro"/>
</dbReference>
<feature type="domain" description="TIR" evidence="18">
    <location>
        <begin position="650"/>
        <end position="793"/>
    </location>
</feature>
<evidence type="ECO:0000256" key="8">
    <source>
        <dbReference type="ARBA" id="ARBA00022859"/>
    </source>
</evidence>
<dbReference type="PROSITE" id="PS50104">
    <property type="entry name" value="TIR"/>
    <property type="match status" value="1"/>
</dbReference>
<dbReference type="InterPro" id="IPR003591">
    <property type="entry name" value="Leu-rich_rpt_typical-subtyp"/>
</dbReference>
<keyword evidence="15" id="KW-1015">Disulfide bond</keyword>
<evidence type="ECO:0000256" key="16">
    <source>
        <dbReference type="SAM" id="MobiDB-lite"/>
    </source>
</evidence>
<dbReference type="SMART" id="SM00082">
    <property type="entry name" value="LRRCT"/>
    <property type="match status" value="1"/>
</dbReference>
<evidence type="ECO:0000256" key="2">
    <source>
        <dbReference type="ARBA" id="ARBA00009634"/>
    </source>
</evidence>